<dbReference type="InterPro" id="IPR016032">
    <property type="entry name" value="Sig_transdc_resp-reg_C-effctor"/>
</dbReference>
<dbReference type="SMART" id="SM00448">
    <property type="entry name" value="REC"/>
    <property type="match status" value="1"/>
</dbReference>
<dbReference type="OrthoDB" id="5293313at2"/>
<evidence type="ECO:0000259" key="5">
    <source>
        <dbReference type="PROSITE" id="PS50110"/>
    </source>
</evidence>
<evidence type="ECO:0000256" key="1">
    <source>
        <dbReference type="ARBA" id="ARBA00022553"/>
    </source>
</evidence>
<dbReference type="SMART" id="SM00421">
    <property type="entry name" value="HTH_LUXR"/>
    <property type="match status" value="1"/>
</dbReference>
<feature type="domain" description="HTH luxR-type" evidence="4">
    <location>
        <begin position="137"/>
        <end position="202"/>
    </location>
</feature>
<keyword evidence="7" id="KW-1185">Reference proteome</keyword>
<dbReference type="PRINTS" id="PR00038">
    <property type="entry name" value="HTHLUXR"/>
</dbReference>
<dbReference type="PROSITE" id="PS50043">
    <property type="entry name" value="HTH_LUXR_2"/>
    <property type="match status" value="1"/>
</dbReference>
<evidence type="ECO:0000259" key="4">
    <source>
        <dbReference type="PROSITE" id="PS50043"/>
    </source>
</evidence>
<dbReference type="RefSeq" id="WP_138240234.1">
    <property type="nucleotide sequence ID" value="NZ_VBRY01000016.1"/>
</dbReference>
<feature type="domain" description="Response regulatory" evidence="5">
    <location>
        <begin position="3"/>
        <end position="119"/>
    </location>
</feature>
<protein>
    <submittedName>
        <fullName evidence="6">Response regulator transcription factor</fullName>
    </submittedName>
</protein>
<sequence length="214" mass="22948">MISVLLVDDHVMVRKGFRHLLEASPLFCIAGEAATGEEGFRLYAELHPDVVVLDLMMPGEGGLATLRRLISRDAGARVLVLSMFDEPGIIRRALDAGALGYLSKGAPIDALSQAVSTVAAGHLYMENSLLHQSGSAAGSPLELLTTREFEVFAMLAMGRSVIDIAALLHLSEKTVGAHRTSIMKKLALKNSAELVHKAMAWDLLQSPFISDTGD</sequence>
<dbReference type="GO" id="GO:0003677">
    <property type="term" value="F:DNA binding"/>
    <property type="evidence" value="ECO:0007669"/>
    <property type="project" value="UniProtKB-KW"/>
</dbReference>
<gene>
    <name evidence="6" type="ORF">FEF65_12885</name>
</gene>
<proteinExistence type="predicted"/>
<evidence type="ECO:0000313" key="7">
    <source>
        <dbReference type="Proteomes" id="UP000306585"/>
    </source>
</evidence>
<dbReference type="InterPro" id="IPR058245">
    <property type="entry name" value="NreC/VraR/RcsB-like_REC"/>
</dbReference>
<dbReference type="PANTHER" id="PTHR43214:SF43">
    <property type="entry name" value="TWO-COMPONENT RESPONSE REGULATOR"/>
    <property type="match status" value="1"/>
</dbReference>
<reference evidence="6 7" key="1">
    <citation type="journal article" date="2019" name="Appl. Environ. Microbiol.">
        <title>Environmental Evidence and Genomic Insight of Iron-oxidizing Bacteria Preference Towards More Corrosion Resistant Stainless Steel at Higher Salinities.</title>
        <authorList>
            <person name="Garrison C.E."/>
            <person name="Price K.A."/>
            <person name="Field E.K."/>
        </authorList>
    </citation>
    <scope>NUCLEOTIDE SEQUENCE [LARGE SCALE GENOMIC DNA]</scope>
    <source>
        <strain evidence="6 7">P3</strain>
    </source>
</reference>
<dbReference type="CDD" id="cd06170">
    <property type="entry name" value="LuxR_C_like"/>
    <property type="match status" value="1"/>
</dbReference>
<comment type="caution">
    <text evidence="6">The sequence shown here is derived from an EMBL/GenBank/DDBJ whole genome shotgun (WGS) entry which is preliminary data.</text>
</comment>
<dbReference type="EMBL" id="VBRY01000016">
    <property type="protein sequence ID" value="TLS65487.1"/>
    <property type="molecule type" value="Genomic_DNA"/>
</dbReference>
<dbReference type="Pfam" id="PF00196">
    <property type="entry name" value="GerE"/>
    <property type="match status" value="1"/>
</dbReference>
<dbReference type="CDD" id="cd17535">
    <property type="entry name" value="REC_NarL-like"/>
    <property type="match status" value="1"/>
</dbReference>
<accession>A0A5R9GMH1</accession>
<dbReference type="PROSITE" id="PS00622">
    <property type="entry name" value="HTH_LUXR_1"/>
    <property type="match status" value="1"/>
</dbReference>
<organism evidence="6 7">
    <name type="scientific">Mariprofundus erugo</name>
    <dbReference type="NCBI Taxonomy" id="2528639"/>
    <lineage>
        <taxon>Bacteria</taxon>
        <taxon>Pseudomonadati</taxon>
        <taxon>Pseudomonadota</taxon>
        <taxon>Candidatius Mariprofundia</taxon>
        <taxon>Mariprofundales</taxon>
        <taxon>Mariprofundaceae</taxon>
        <taxon>Mariprofundus</taxon>
    </lineage>
</organism>
<dbReference type="PROSITE" id="PS50110">
    <property type="entry name" value="RESPONSE_REGULATORY"/>
    <property type="match status" value="1"/>
</dbReference>
<name>A0A5R9GMH1_9PROT</name>
<dbReference type="PANTHER" id="PTHR43214">
    <property type="entry name" value="TWO-COMPONENT RESPONSE REGULATOR"/>
    <property type="match status" value="1"/>
</dbReference>
<evidence type="ECO:0000256" key="2">
    <source>
        <dbReference type="ARBA" id="ARBA00023125"/>
    </source>
</evidence>
<dbReference type="InterPro" id="IPR000792">
    <property type="entry name" value="Tscrpt_reg_LuxR_C"/>
</dbReference>
<dbReference type="InterPro" id="IPR001789">
    <property type="entry name" value="Sig_transdc_resp-reg_receiver"/>
</dbReference>
<evidence type="ECO:0000256" key="3">
    <source>
        <dbReference type="PROSITE-ProRule" id="PRU00169"/>
    </source>
</evidence>
<dbReference type="Gene3D" id="3.40.50.2300">
    <property type="match status" value="1"/>
</dbReference>
<dbReference type="InterPro" id="IPR011006">
    <property type="entry name" value="CheY-like_superfamily"/>
</dbReference>
<evidence type="ECO:0000313" key="6">
    <source>
        <dbReference type="EMBL" id="TLS65487.1"/>
    </source>
</evidence>
<dbReference type="SUPFAM" id="SSF46894">
    <property type="entry name" value="C-terminal effector domain of the bipartite response regulators"/>
    <property type="match status" value="1"/>
</dbReference>
<dbReference type="SUPFAM" id="SSF52172">
    <property type="entry name" value="CheY-like"/>
    <property type="match status" value="1"/>
</dbReference>
<dbReference type="InterPro" id="IPR039420">
    <property type="entry name" value="WalR-like"/>
</dbReference>
<keyword evidence="2" id="KW-0238">DNA-binding</keyword>
<dbReference type="Proteomes" id="UP000306585">
    <property type="component" value="Unassembled WGS sequence"/>
</dbReference>
<keyword evidence="1 3" id="KW-0597">Phosphoprotein</keyword>
<dbReference type="GO" id="GO:0006355">
    <property type="term" value="P:regulation of DNA-templated transcription"/>
    <property type="evidence" value="ECO:0007669"/>
    <property type="project" value="InterPro"/>
</dbReference>
<dbReference type="GO" id="GO:0000160">
    <property type="term" value="P:phosphorelay signal transduction system"/>
    <property type="evidence" value="ECO:0007669"/>
    <property type="project" value="InterPro"/>
</dbReference>
<feature type="modified residue" description="4-aspartylphosphate" evidence="3">
    <location>
        <position position="54"/>
    </location>
</feature>
<dbReference type="AlphaFoldDB" id="A0A5R9GMH1"/>
<dbReference type="Pfam" id="PF00072">
    <property type="entry name" value="Response_reg"/>
    <property type="match status" value="1"/>
</dbReference>